<organism evidence="1 2">
    <name type="scientific">Aspergillus melleus</name>
    <dbReference type="NCBI Taxonomy" id="138277"/>
    <lineage>
        <taxon>Eukaryota</taxon>
        <taxon>Fungi</taxon>
        <taxon>Dikarya</taxon>
        <taxon>Ascomycota</taxon>
        <taxon>Pezizomycotina</taxon>
        <taxon>Eurotiomycetes</taxon>
        <taxon>Eurotiomycetidae</taxon>
        <taxon>Eurotiales</taxon>
        <taxon>Aspergillaceae</taxon>
        <taxon>Aspergillus</taxon>
        <taxon>Aspergillus subgen. Circumdati</taxon>
    </lineage>
</organism>
<dbReference type="EMBL" id="JAOPJF010000014">
    <property type="protein sequence ID" value="KAK1146953.1"/>
    <property type="molecule type" value="Genomic_DNA"/>
</dbReference>
<name>A0ACC3B993_9EURO</name>
<evidence type="ECO:0000313" key="1">
    <source>
        <dbReference type="EMBL" id="KAK1146953.1"/>
    </source>
</evidence>
<proteinExistence type="predicted"/>
<gene>
    <name evidence="1" type="ORF">N8T08_002280</name>
</gene>
<accession>A0ACC3B993</accession>
<comment type="caution">
    <text evidence="1">The sequence shown here is derived from an EMBL/GenBank/DDBJ whole genome shotgun (WGS) entry which is preliminary data.</text>
</comment>
<sequence>MSEDPYPSDELKSHLFELYFTWEQPWYQVVNERLFRESLQQNGRFSTPLLVNCILAIASRYSDRLEVRSILDNPNSAGQLFLERAEALLPFELKWPNITTLQSLAILGMIYVAMGQDAAGWLYQGMACRLALDMGLNVDSSALASKVSMPTEEAELRRQIYWSLYCHDKLAASYTGRVCTLLEPQGVVNLPSPSGTQFESRVVSLQLASIGICRVLERILLSLWAPKPLLGGSKRSAFFDKCVVKLRSWYYDLPSELKIGTSNVLPQVYTLHMVYYTVFILLSKPFLTQSESSRRANATRDNQEITKKAKLLCDESAQKMRGVAQKYRQEFGSFRLSPITATHCTLSAALVSLENYISEIEGTKTEEHSLAQNYEIETCLQTLKELSTSWYPAKCINLHLGKLYQQTREKHNDKSVATELEAPNRSISQDVKQSRAKGDPGNVQPLPIPMSFDMDWDIFTDSHILEDQTVLPQDIHGVDIEGILANDLSLSFPAHLPSDYNLP</sequence>
<keyword evidence="2" id="KW-1185">Reference proteome</keyword>
<evidence type="ECO:0000313" key="2">
    <source>
        <dbReference type="Proteomes" id="UP001177260"/>
    </source>
</evidence>
<dbReference type="Proteomes" id="UP001177260">
    <property type="component" value="Unassembled WGS sequence"/>
</dbReference>
<reference evidence="1 2" key="1">
    <citation type="journal article" date="2023" name="ACS Omega">
        <title>Identification of the Neoaspergillic Acid Biosynthesis Gene Cluster by Establishing an In Vitro CRISPR-Ribonucleoprotein Genetic System in Aspergillus melleus.</title>
        <authorList>
            <person name="Yuan B."/>
            <person name="Grau M.F."/>
            <person name="Murata R.M."/>
            <person name="Torok T."/>
            <person name="Venkateswaran K."/>
            <person name="Stajich J.E."/>
            <person name="Wang C.C.C."/>
        </authorList>
    </citation>
    <scope>NUCLEOTIDE SEQUENCE [LARGE SCALE GENOMIC DNA]</scope>
    <source>
        <strain evidence="1 2">IMV 1140</strain>
    </source>
</reference>
<protein>
    <submittedName>
        <fullName evidence="1">Uncharacterized protein</fullName>
    </submittedName>
</protein>